<keyword evidence="1" id="KW-0175">Coiled coil</keyword>
<dbReference type="Proteomes" id="UP000076104">
    <property type="component" value="Chromosome"/>
</dbReference>
<proteinExistence type="predicted"/>
<protein>
    <submittedName>
        <fullName evidence="2">Methyl-accepting chemotaxis protein</fullName>
    </submittedName>
</protein>
<evidence type="ECO:0000313" key="3">
    <source>
        <dbReference type="Proteomes" id="UP000076104"/>
    </source>
</evidence>
<organism evidence="2 3">
    <name type="scientific">Psychrobacter alimentarius</name>
    <dbReference type="NCBI Taxonomy" id="261164"/>
    <lineage>
        <taxon>Bacteria</taxon>
        <taxon>Pseudomonadati</taxon>
        <taxon>Pseudomonadota</taxon>
        <taxon>Gammaproteobacteria</taxon>
        <taxon>Moraxellales</taxon>
        <taxon>Moraxellaceae</taxon>
        <taxon>Psychrobacter</taxon>
    </lineage>
</organism>
<dbReference type="InterPro" id="IPR025503">
    <property type="entry name" value="DUF4391"/>
</dbReference>
<evidence type="ECO:0000313" key="2">
    <source>
        <dbReference type="EMBL" id="AMT96155.1"/>
    </source>
</evidence>
<keyword evidence="3" id="KW-1185">Reference proteome</keyword>
<evidence type="ECO:0000256" key="1">
    <source>
        <dbReference type="SAM" id="Coils"/>
    </source>
</evidence>
<feature type="coiled-coil region" evidence="1">
    <location>
        <begin position="244"/>
        <end position="301"/>
    </location>
</feature>
<sequence length="303" mass="34749">MEYVDFRAAEEKDDSQIRGRLIDKVCDHLKLPESTLLGTRITKKMLIDNNELSSHDKKLVTDVIQSIEWRNTLKPDTVNISMYVTDTVEYLEVAVIRVVLKAGKKHKDRLTNITKLLHTLIPYPVVLLIELQDNLAISLADKRINQADKTKLVIEHIYNSDWLHPEKLSANENDFLNDFSLVNVSSLNYFELYQDLISMLIGLKTSRISGIYKSKNSSISQSDRKPEAQLNIEQNTKLASSDFSEKSNEDKTALLQKLEGLEAELASIRNKLKKEMQMNIKLRLNVEAQKIKQEIAAIRNELK</sequence>
<accession>A0ABN4N1S4</accession>
<dbReference type="Pfam" id="PF14335">
    <property type="entry name" value="DUF4391"/>
    <property type="match status" value="1"/>
</dbReference>
<name>A0ABN4N1S4_9GAMM</name>
<dbReference type="EMBL" id="CP014945">
    <property type="protein sequence ID" value="AMT96155.1"/>
    <property type="molecule type" value="Genomic_DNA"/>
</dbReference>
<dbReference type="GeneID" id="33060193"/>
<gene>
    <name evidence="2" type="ORF">A3K91_0528</name>
</gene>
<reference evidence="2 3" key="1">
    <citation type="submission" date="2016-03" db="EMBL/GenBank/DDBJ databases">
        <title>Genome sequencing of Psychrobacter alimentarius PAMC 27889.</title>
        <authorList>
            <person name="Lee J."/>
            <person name="Kim O.-S."/>
        </authorList>
    </citation>
    <scope>NUCLEOTIDE SEQUENCE [LARGE SCALE GENOMIC DNA]</scope>
    <source>
        <strain evidence="2 3">PAMC 27889</strain>
    </source>
</reference>
<dbReference type="RefSeq" id="WP_062843904.1">
    <property type="nucleotide sequence ID" value="NZ_CP014945.1"/>
</dbReference>